<feature type="compositionally biased region" description="Low complexity" evidence="10">
    <location>
        <begin position="313"/>
        <end position="322"/>
    </location>
</feature>
<feature type="transmembrane region" description="Helical" evidence="9">
    <location>
        <begin position="262"/>
        <end position="287"/>
    </location>
</feature>
<evidence type="ECO:0000259" key="11">
    <source>
        <dbReference type="PROSITE" id="PS50928"/>
    </source>
</evidence>
<protein>
    <submittedName>
        <fullName evidence="12">ABC transporter permease subunit</fullName>
    </submittedName>
</protein>
<keyword evidence="4" id="KW-1003">Cell membrane</keyword>
<dbReference type="Pfam" id="PF00528">
    <property type="entry name" value="BPD_transp_1"/>
    <property type="match status" value="1"/>
</dbReference>
<dbReference type="AlphaFoldDB" id="A0A6L9UGB8"/>
<dbReference type="GO" id="GO:0043190">
    <property type="term" value="C:ATP-binding cassette (ABC) transporter complex"/>
    <property type="evidence" value="ECO:0007669"/>
    <property type="project" value="InterPro"/>
</dbReference>
<organism evidence="12 13">
    <name type="scientific">Rhizobium lusitanum</name>
    <dbReference type="NCBI Taxonomy" id="293958"/>
    <lineage>
        <taxon>Bacteria</taxon>
        <taxon>Pseudomonadati</taxon>
        <taxon>Pseudomonadota</taxon>
        <taxon>Alphaproteobacteria</taxon>
        <taxon>Hyphomicrobiales</taxon>
        <taxon>Rhizobiaceae</taxon>
        <taxon>Rhizobium/Agrobacterium group</taxon>
        <taxon>Rhizobium</taxon>
    </lineage>
</organism>
<evidence type="ECO:0000256" key="10">
    <source>
        <dbReference type="SAM" id="MobiDB-lite"/>
    </source>
</evidence>
<evidence type="ECO:0000256" key="1">
    <source>
        <dbReference type="ARBA" id="ARBA00004429"/>
    </source>
</evidence>
<evidence type="ECO:0000256" key="8">
    <source>
        <dbReference type="ARBA" id="ARBA00023136"/>
    </source>
</evidence>
<name>A0A6L9UGB8_9HYPH</name>
<keyword evidence="7 9" id="KW-1133">Transmembrane helix</keyword>
<dbReference type="EMBL" id="WUEY01000030">
    <property type="protein sequence ID" value="NEI74419.1"/>
    <property type="molecule type" value="Genomic_DNA"/>
</dbReference>
<evidence type="ECO:0000313" key="13">
    <source>
        <dbReference type="Proteomes" id="UP000483035"/>
    </source>
</evidence>
<comment type="caution">
    <text evidence="12">The sequence shown here is derived from an EMBL/GenBank/DDBJ whole genome shotgun (WGS) entry which is preliminary data.</text>
</comment>
<evidence type="ECO:0000256" key="7">
    <source>
        <dbReference type="ARBA" id="ARBA00022989"/>
    </source>
</evidence>
<evidence type="ECO:0000313" key="12">
    <source>
        <dbReference type="EMBL" id="NEI74419.1"/>
    </source>
</evidence>
<dbReference type="NCBIfam" id="TIGR01726">
    <property type="entry name" value="HEQRo_perm_3TM"/>
    <property type="match status" value="1"/>
</dbReference>
<dbReference type="InterPro" id="IPR000515">
    <property type="entry name" value="MetI-like"/>
</dbReference>
<reference evidence="12 13" key="1">
    <citation type="submission" date="2019-12" db="EMBL/GenBank/DDBJ databases">
        <title>Rhizobium genotypes associated with high levels of biological nitrogen fixation by grain legumes in a temperate-maritime cropping system.</title>
        <authorList>
            <person name="Maluk M."/>
            <person name="Francesc Ferrando Molina F."/>
            <person name="Lopez Del Egido L."/>
            <person name="Lafos M."/>
            <person name="Langarica-Fuentes A."/>
            <person name="Gebre Yohannes G."/>
            <person name="Young M.W."/>
            <person name="Martin P."/>
            <person name="Gantlett R."/>
            <person name="Kenicer G."/>
            <person name="Hawes C."/>
            <person name="Begg G.S."/>
            <person name="Quilliam R.S."/>
            <person name="Squire G.R."/>
            <person name="Poole P.S."/>
            <person name="Young P.W."/>
            <person name="Iannetta P.M."/>
            <person name="James E.K."/>
        </authorList>
    </citation>
    <scope>NUCLEOTIDE SEQUENCE [LARGE SCALE GENOMIC DNA]</scope>
    <source>
        <strain evidence="12 13">JHI1118</strain>
    </source>
</reference>
<feature type="transmembrane region" description="Helical" evidence="9">
    <location>
        <begin position="44"/>
        <end position="63"/>
    </location>
</feature>
<dbReference type="PROSITE" id="PS50928">
    <property type="entry name" value="ABC_TM1"/>
    <property type="match status" value="1"/>
</dbReference>
<dbReference type="InterPro" id="IPR035906">
    <property type="entry name" value="MetI-like_sf"/>
</dbReference>
<keyword evidence="8 9" id="KW-0472">Membrane</keyword>
<evidence type="ECO:0000256" key="5">
    <source>
        <dbReference type="ARBA" id="ARBA00022692"/>
    </source>
</evidence>
<dbReference type="SUPFAM" id="SSF161098">
    <property type="entry name" value="MetI-like"/>
    <property type="match status" value="1"/>
</dbReference>
<feature type="region of interest" description="Disordered" evidence="10">
    <location>
        <begin position="296"/>
        <end position="322"/>
    </location>
</feature>
<dbReference type="GO" id="GO:0006865">
    <property type="term" value="P:amino acid transport"/>
    <property type="evidence" value="ECO:0007669"/>
    <property type="project" value="UniProtKB-KW"/>
</dbReference>
<dbReference type="InterPro" id="IPR043429">
    <property type="entry name" value="ArtM/GltK/GlnP/TcyL/YhdX-like"/>
</dbReference>
<dbReference type="RefSeq" id="WP_163993676.1">
    <property type="nucleotide sequence ID" value="NZ_WUEY01000030.1"/>
</dbReference>
<evidence type="ECO:0000256" key="9">
    <source>
        <dbReference type="RuleBase" id="RU363032"/>
    </source>
</evidence>
<comment type="similarity">
    <text evidence="2">Belongs to the binding-protein-dependent transport system permease family. HisMQ subfamily.</text>
</comment>
<dbReference type="GO" id="GO:0022857">
    <property type="term" value="F:transmembrane transporter activity"/>
    <property type="evidence" value="ECO:0007669"/>
    <property type="project" value="InterPro"/>
</dbReference>
<evidence type="ECO:0000256" key="2">
    <source>
        <dbReference type="ARBA" id="ARBA00010072"/>
    </source>
</evidence>
<dbReference type="InterPro" id="IPR010065">
    <property type="entry name" value="AA_ABC_transptr_permease_3TM"/>
</dbReference>
<evidence type="ECO:0000256" key="3">
    <source>
        <dbReference type="ARBA" id="ARBA00022448"/>
    </source>
</evidence>
<keyword evidence="6" id="KW-0029">Amino-acid transport</keyword>
<proteinExistence type="inferred from homology"/>
<keyword evidence="5 9" id="KW-0812">Transmembrane</keyword>
<accession>A0A6L9UGB8</accession>
<dbReference type="PANTHER" id="PTHR30614:SF0">
    <property type="entry name" value="L-CYSTINE TRANSPORT SYSTEM PERMEASE PROTEIN TCYL"/>
    <property type="match status" value="1"/>
</dbReference>
<feature type="transmembrane region" description="Helical" evidence="9">
    <location>
        <begin position="83"/>
        <end position="113"/>
    </location>
</feature>
<dbReference type="Proteomes" id="UP000483035">
    <property type="component" value="Unassembled WGS sequence"/>
</dbReference>
<keyword evidence="3 9" id="KW-0813">Transport</keyword>
<gene>
    <name evidence="12" type="ORF">GR212_33240</name>
</gene>
<comment type="subcellular location">
    <subcellularLocation>
        <location evidence="1">Cell inner membrane</location>
        <topology evidence="1">Multi-pass membrane protein</topology>
    </subcellularLocation>
    <subcellularLocation>
        <location evidence="9">Cell membrane</location>
        <topology evidence="9">Multi-pass membrane protein</topology>
    </subcellularLocation>
</comment>
<dbReference type="PANTHER" id="PTHR30614">
    <property type="entry name" value="MEMBRANE COMPONENT OF AMINO ACID ABC TRANSPORTER"/>
    <property type="match status" value="1"/>
</dbReference>
<feature type="transmembrane region" description="Helical" evidence="9">
    <location>
        <begin position="134"/>
        <end position="154"/>
    </location>
</feature>
<feature type="transmembrane region" description="Helical" evidence="9">
    <location>
        <begin position="160"/>
        <end position="179"/>
    </location>
</feature>
<evidence type="ECO:0000256" key="6">
    <source>
        <dbReference type="ARBA" id="ARBA00022970"/>
    </source>
</evidence>
<dbReference type="Gene3D" id="1.10.3720.10">
    <property type="entry name" value="MetI-like"/>
    <property type="match status" value="1"/>
</dbReference>
<dbReference type="CDD" id="cd06261">
    <property type="entry name" value="TM_PBP2"/>
    <property type="match status" value="1"/>
</dbReference>
<feature type="domain" description="ABC transmembrane type-1" evidence="11">
    <location>
        <begin position="88"/>
        <end position="284"/>
    </location>
</feature>
<sequence length="322" mass="34796">MTDHHGDGLDPRRAPLAAAHYVRRPGEEPVTQNAPIRAKQRMKYGQIVTALVFVALLSLLVASQAKNPKIEWSVTAQYVFHPVVLGGVGVTIQLSVIAMLISIALAFVVALMIQSQNKVASLLGRVYVWFFRGVPMLVQVLLWYNLAILFPTILGYDTNALISGFTAGLIGLSLAESGYMAEIIRSGFLSVPAGQTDAAMSMGLTRGQALRRIVLPQSIRVIIPPTGNQFIGMLKASSLVSVIGGSDLLTRVQLIYGQNFKILPLLIVAVLWYLVLVTVASVGQHFLEKRFNASQTRPQQARKTAPRLQSERATAAANGGAA</sequence>
<evidence type="ECO:0000256" key="4">
    <source>
        <dbReference type="ARBA" id="ARBA00022475"/>
    </source>
</evidence>